<protein>
    <submittedName>
        <fullName evidence="2">Uncharacterized protein</fullName>
    </submittedName>
</protein>
<feature type="compositionally biased region" description="Low complexity" evidence="1">
    <location>
        <begin position="182"/>
        <end position="208"/>
    </location>
</feature>
<accession>A0ABV5CTW0</accession>
<evidence type="ECO:0000313" key="3">
    <source>
        <dbReference type="Proteomes" id="UP001582793"/>
    </source>
</evidence>
<proteinExistence type="predicted"/>
<evidence type="ECO:0000256" key="1">
    <source>
        <dbReference type="SAM" id="MobiDB-lite"/>
    </source>
</evidence>
<name>A0ABV5CTW0_9ACTN</name>
<dbReference type="Proteomes" id="UP001582793">
    <property type="component" value="Unassembled WGS sequence"/>
</dbReference>
<reference evidence="2 3" key="1">
    <citation type="submission" date="2024-04" db="EMBL/GenBank/DDBJ databases">
        <title>Polymorphospora sp. isolated from Baiyangdian Lake in Xiong'an New Area.</title>
        <authorList>
            <person name="Zhang X."/>
            <person name="Liu J."/>
        </authorList>
    </citation>
    <scope>NUCLEOTIDE SEQUENCE [LARGE SCALE GENOMIC DNA]</scope>
    <source>
        <strain evidence="2 3">2-325</strain>
    </source>
</reference>
<organism evidence="2 3">
    <name type="scientific">Polymorphospora lycopeni</name>
    <dbReference type="NCBI Taxonomy" id="3140240"/>
    <lineage>
        <taxon>Bacteria</taxon>
        <taxon>Bacillati</taxon>
        <taxon>Actinomycetota</taxon>
        <taxon>Actinomycetes</taxon>
        <taxon>Micromonosporales</taxon>
        <taxon>Micromonosporaceae</taxon>
        <taxon>Polymorphospora</taxon>
    </lineage>
</organism>
<keyword evidence="3" id="KW-1185">Reference proteome</keyword>
<sequence length="421" mass="45177">MVDPAEPAPSGGVPLLVVGYPVQWERARFDASTRAVWASAEASLGMLMDAMQRGGNSTEVARRFEFAVDSTAALAARLDAIAPVEEPWRLPPPVPVHSDYFRVRHTPLTPHQQAAQTAVAVFRTLADLRLTMLEINDVLAEVASMSLLFRLLRPASAGGTNGSTPDGPPVDVPAGPPPTQPAAPNGSAGTAAPNGTAAGTAAPNGTAADMAAPDNLAESAAAYRPDGDWMDRWFLVHHYYFVLNVYAAALIHRAVEHTRAGADGPAAAALADAAVLIRGFTAAMIHSGAMPAKYYQDVVRPTMSPPYVPINLTGVMQIEHRRYRAAVEELITAVPEPYADLMLTRPELADARDEVLEADLLDLERHITLAAVLVGGERSLVQPGTTTQNATSTLRKMRHMRAANYCPLMQFGDRWLTRMSR</sequence>
<comment type="caution">
    <text evidence="2">The sequence shown here is derived from an EMBL/GenBank/DDBJ whole genome shotgun (WGS) entry which is preliminary data.</text>
</comment>
<feature type="compositionally biased region" description="Pro residues" evidence="1">
    <location>
        <begin position="166"/>
        <end position="181"/>
    </location>
</feature>
<dbReference type="RefSeq" id="WP_375735235.1">
    <property type="nucleotide sequence ID" value="NZ_JBCGDC010000059.1"/>
</dbReference>
<feature type="region of interest" description="Disordered" evidence="1">
    <location>
        <begin position="158"/>
        <end position="210"/>
    </location>
</feature>
<evidence type="ECO:0000313" key="2">
    <source>
        <dbReference type="EMBL" id="MFB6395442.1"/>
    </source>
</evidence>
<gene>
    <name evidence="2" type="ORF">AAFH96_20345</name>
</gene>
<dbReference type="EMBL" id="JBCGDC010000059">
    <property type="protein sequence ID" value="MFB6395442.1"/>
    <property type="molecule type" value="Genomic_DNA"/>
</dbReference>